<accession>A0A1I7SLZ7</accession>
<dbReference type="Proteomes" id="UP000095284">
    <property type="component" value="Unplaced"/>
</dbReference>
<evidence type="ECO:0000256" key="1">
    <source>
        <dbReference type="SAM" id="Phobius"/>
    </source>
</evidence>
<protein>
    <submittedName>
        <fullName evidence="3">Transmembrane protein</fullName>
    </submittedName>
</protein>
<dbReference type="AlphaFoldDB" id="A0A1I7SLZ7"/>
<keyword evidence="1" id="KW-1133">Transmembrane helix</keyword>
<dbReference type="WBParaSite" id="BXY_1408000.1">
    <property type="protein sequence ID" value="BXY_1408000.1"/>
    <property type="gene ID" value="BXY_1408000"/>
</dbReference>
<evidence type="ECO:0000313" key="2">
    <source>
        <dbReference type="Proteomes" id="UP000095284"/>
    </source>
</evidence>
<organism evidence="2 3">
    <name type="scientific">Bursaphelenchus xylophilus</name>
    <name type="common">Pinewood nematode worm</name>
    <name type="synonym">Aphelenchoides xylophilus</name>
    <dbReference type="NCBI Taxonomy" id="6326"/>
    <lineage>
        <taxon>Eukaryota</taxon>
        <taxon>Metazoa</taxon>
        <taxon>Ecdysozoa</taxon>
        <taxon>Nematoda</taxon>
        <taxon>Chromadorea</taxon>
        <taxon>Rhabditida</taxon>
        <taxon>Tylenchina</taxon>
        <taxon>Tylenchomorpha</taxon>
        <taxon>Aphelenchoidea</taxon>
        <taxon>Aphelenchoididae</taxon>
        <taxon>Bursaphelenchus</taxon>
    </lineage>
</organism>
<sequence length="152" mass="16921">MERKEVKDRTLVALMAILALLSVAAVLGLANYLYDGWVCAEKSILFNNQNWQIIHVDRPPCCLILPLCENCTLRRKGTVTSVMTSSIDIFELIGEEGFSFCDQISVGMSDLASNSVGMTRTKKSKNFVVCNEKRIVTSINTPTETLETYCSE</sequence>
<keyword evidence="1" id="KW-0472">Membrane</keyword>
<keyword evidence="1" id="KW-0812">Transmembrane</keyword>
<evidence type="ECO:0000313" key="3">
    <source>
        <dbReference type="WBParaSite" id="BXY_1408000.1"/>
    </source>
</evidence>
<proteinExistence type="predicted"/>
<reference evidence="3" key="1">
    <citation type="submission" date="2016-11" db="UniProtKB">
        <authorList>
            <consortium name="WormBaseParasite"/>
        </authorList>
    </citation>
    <scope>IDENTIFICATION</scope>
</reference>
<name>A0A1I7SLZ7_BURXY</name>
<feature type="transmembrane region" description="Helical" evidence="1">
    <location>
        <begin position="12"/>
        <end position="34"/>
    </location>
</feature>